<protein>
    <submittedName>
        <fullName evidence="3">PEP-CTERM sorting domain-containing protein</fullName>
    </submittedName>
</protein>
<keyword evidence="4" id="KW-1185">Reference proteome</keyword>
<organism evidence="3 4">
    <name type="scientific">Paludisphaera mucosa</name>
    <dbReference type="NCBI Taxonomy" id="3030827"/>
    <lineage>
        <taxon>Bacteria</taxon>
        <taxon>Pseudomonadati</taxon>
        <taxon>Planctomycetota</taxon>
        <taxon>Planctomycetia</taxon>
        <taxon>Isosphaerales</taxon>
        <taxon>Isosphaeraceae</taxon>
        <taxon>Paludisphaera</taxon>
    </lineage>
</organism>
<dbReference type="RefSeq" id="WP_277860497.1">
    <property type="nucleotide sequence ID" value="NZ_JARRAG010000002.1"/>
</dbReference>
<dbReference type="Pfam" id="PF07589">
    <property type="entry name" value="PEP-CTERM"/>
    <property type="match status" value="1"/>
</dbReference>
<evidence type="ECO:0000313" key="4">
    <source>
        <dbReference type="Proteomes" id="UP001216907"/>
    </source>
</evidence>
<reference evidence="3 4" key="1">
    <citation type="submission" date="2023-03" db="EMBL/GenBank/DDBJ databases">
        <title>Paludisphaera mucosa sp. nov. a novel planctomycete from northern fen.</title>
        <authorList>
            <person name="Ivanova A."/>
        </authorList>
    </citation>
    <scope>NUCLEOTIDE SEQUENCE [LARGE SCALE GENOMIC DNA]</scope>
    <source>
        <strain evidence="3 4">Pla2</strain>
    </source>
</reference>
<sequence length="250" mass="24904">MRPCFIQARRPFAAAVVLASLLIATPARAGDAVSAADLESFLGLSAGALDGLAAPAFDGSGLRTSFSAAAGDVLSFRFNFLTNEDPGAIADLINDFAFVSLDGADPTLLAEVATTTFTTSMTSFAMESGIATFSLTIAAAGVHTLGLGVVNVVDEMFPSALLLDGFALNGVGLPGGGFEAGTLAGFEGIGAFAVVGDDIGSPAPEGRFQAFVTSGSTAVPEPASLISLLLGASGVVAVAVRRRANVASPA</sequence>
<name>A0ABT6F9S6_9BACT</name>
<dbReference type="InterPro" id="IPR013424">
    <property type="entry name" value="Ice-binding_C"/>
</dbReference>
<dbReference type="Proteomes" id="UP001216907">
    <property type="component" value="Unassembled WGS sequence"/>
</dbReference>
<feature type="chain" id="PRO_5045526153" evidence="1">
    <location>
        <begin position="30"/>
        <end position="250"/>
    </location>
</feature>
<gene>
    <name evidence="3" type="ORF">PZE19_10145</name>
</gene>
<feature type="signal peptide" evidence="1">
    <location>
        <begin position="1"/>
        <end position="29"/>
    </location>
</feature>
<proteinExistence type="predicted"/>
<dbReference type="EMBL" id="JARRAG010000002">
    <property type="protein sequence ID" value="MDG3004135.1"/>
    <property type="molecule type" value="Genomic_DNA"/>
</dbReference>
<evidence type="ECO:0000259" key="2">
    <source>
        <dbReference type="Pfam" id="PF07589"/>
    </source>
</evidence>
<evidence type="ECO:0000313" key="3">
    <source>
        <dbReference type="EMBL" id="MDG3004135.1"/>
    </source>
</evidence>
<feature type="domain" description="Ice-binding protein C-terminal" evidence="2">
    <location>
        <begin position="218"/>
        <end position="243"/>
    </location>
</feature>
<evidence type="ECO:0000256" key="1">
    <source>
        <dbReference type="SAM" id="SignalP"/>
    </source>
</evidence>
<comment type="caution">
    <text evidence="3">The sequence shown here is derived from an EMBL/GenBank/DDBJ whole genome shotgun (WGS) entry which is preliminary data.</text>
</comment>
<accession>A0ABT6F9S6</accession>
<keyword evidence="1" id="KW-0732">Signal</keyword>
<dbReference type="NCBIfam" id="TIGR02595">
    <property type="entry name" value="PEP_CTERM"/>
    <property type="match status" value="1"/>
</dbReference>